<comment type="similarity">
    <text evidence="2">Belongs to the complex I subunit 6 family.</text>
</comment>
<proteinExistence type="inferred from homology"/>
<organism evidence="17 18">
    <name type="scientific">Phaethon lepturus</name>
    <name type="common">White-tailed tropicbird</name>
    <dbReference type="NCBI Taxonomy" id="97097"/>
    <lineage>
        <taxon>Eukaryota</taxon>
        <taxon>Metazoa</taxon>
        <taxon>Chordata</taxon>
        <taxon>Craniata</taxon>
        <taxon>Vertebrata</taxon>
        <taxon>Euteleostomi</taxon>
        <taxon>Archelosauria</taxon>
        <taxon>Archosauria</taxon>
        <taxon>Dinosauria</taxon>
        <taxon>Saurischia</taxon>
        <taxon>Theropoda</taxon>
        <taxon>Coelurosauria</taxon>
        <taxon>Aves</taxon>
        <taxon>Neognathae</taxon>
        <taxon>Neoaves</taxon>
        <taxon>Phaethontimorphae</taxon>
        <taxon>Phaethontiformes</taxon>
        <taxon>Phaethontidae</taxon>
        <taxon>Phaethon</taxon>
    </lineage>
</organism>
<evidence type="ECO:0000256" key="1">
    <source>
        <dbReference type="ARBA" id="ARBA00004225"/>
    </source>
</evidence>
<gene>
    <name evidence="17" type="ORF">N335_08690</name>
</gene>
<keyword evidence="9" id="KW-0249">Electron transport</keyword>
<dbReference type="Proteomes" id="UP000053638">
    <property type="component" value="Unassembled WGS sequence"/>
</dbReference>
<evidence type="ECO:0000313" key="17">
    <source>
        <dbReference type="EMBL" id="KFQ80244.1"/>
    </source>
</evidence>
<dbReference type="PANTHER" id="PTHR11435:SF1">
    <property type="entry name" value="NADH-UBIQUINONE OXIDOREDUCTASE CHAIN 6"/>
    <property type="match status" value="1"/>
</dbReference>
<dbReference type="PhylomeDB" id="A0A091TQ91"/>
<keyword evidence="18" id="KW-1185">Reference proteome</keyword>
<evidence type="ECO:0000313" key="18">
    <source>
        <dbReference type="Proteomes" id="UP000053638"/>
    </source>
</evidence>
<evidence type="ECO:0000256" key="16">
    <source>
        <dbReference type="SAM" id="Phobius"/>
    </source>
</evidence>
<evidence type="ECO:0000256" key="14">
    <source>
        <dbReference type="ARBA" id="ARBA00031019"/>
    </source>
</evidence>
<evidence type="ECO:0000256" key="13">
    <source>
        <dbReference type="ARBA" id="ARBA00023136"/>
    </source>
</evidence>
<feature type="non-terminal residue" evidence="17">
    <location>
        <position position="78"/>
    </location>
</feature>
<dbReference type="EC" id="7.1.1.2" evidence="3"/>
<feature type="transmembrane region" description="Helical" evidence="16">
    <location>
        <begin position="30"/>
        <end position="60"/>
    </location>
</feature>
<keyword evidence="10 16" id="KW-1133">Transmembrane helix</keyword>
<reference evidence="17 18" key="1">
    <citation type="submission" date="2014-04" db="EMBL/GenBank/DDBJ databases">
        <title>Genome evolution of avian class.</title>
        <authorList>
            <person name="Zhang G."/>
            <person name="Li C."/>
        </authorList>
    </citation>
    <scope>NUCLEOTIDE SEQUENCE [LARGE SCALE GENOMIC DNA]</scope>
    <source>
        <strain evidence="17">BGI_N335</strain>
    </source>
</reference>
<evidence type="ECO:0000256" key="7">
    <source>
        <dbReference type="ARBA" id="ARBA00022692"/>
    </source>
</evidence>
<evidence type="ECO:0000256" key="12">
    <source>
        <dbReference type="ARBA" id="ARBA00023128"/>
    </source>
</evidence>
<evidence type="ECO:0000256" key="3">
    <source>
        <dbReference type="ARBA" id="ARBA00012944"/>
    </source>
</evidence>
<dbReference type="AlphaFoldDB" id="A0A091TQ91"/>
<evidence type="ECO:0000256" key="2">
    <source>
        <dbReference type="ARBA" id="ARBA00005698"/>
    </source>
</evidence>
<comment type="catalytic activity">
    <reaction evidence="15">
        <text>a ubiquinone + NADH + 5 H(+)(in) = a ubiquinol + NAD(+) + 4 H(+)(out)</text>
        <dbReference type="Rhea" id="RHEA:29091"/>
        <dbReference type="Rhea" id="RHEA-COMP:9565"/>
        <dbReference type="Rhea" id="RHEA-COMP:9566"/>
        <dbReference type="ChEBI" id="CHEBI:15378"/>
        <dbReference type="ChEBI" id="CHEBI:16389"/>
        <dbReference type="ChEBI" id="CHEBI:17976"/>
        <dbReference type="ChEBI" id="CHEBI:57540"/>
        <dbReference type="ChEBI" id="CHEBI:57945"/>
        <dbReference type="EC" id="7.1.1.2"/>
    </reaction>
</comment>
<keyword evidence="5" id="KW-0813">Transport</keyword>
<evidence type="ECO:0000256" key="8">
    <source>
        <dbReference type="ARBA" id="ARBA00022967"/>
    </source>
</evidence>
<evidence type="ECO:0000256" key="6">
    <source>
        <dbReference type="ARBA" id="ARBA00022660"/>
    </source>
</evidence>
<evidence type="ECO:0000256" key="4">
    <source>
        <dbReference type="ARBA" id="ARBA00021095"/>
    </source>
</evidence>
<evidence type="ECO:0000256" key="11">
    <source>
        <dbReference type="ARBA" id="ARBA00023027"/>
    </source>
</evidence>
<keyword evidence="11" id="KW-0520">NAD</keyword>
<sequence>MTYFVLFLALCFVLGGLAVASNLSLYYGVVGLLLASVMGCGWWLSLGISFVSLVLFMVYLRGMLVVSVYSVTLSAEHF</sequence>
<keyword evidence="13 16" id="KW-0472">Membrane</keyword>
<dbReference type="InterPro" id="IPR050269">
    <property type="entry name" value="ComplexI_Subunit6"/>
</dbReference>
<accession>A0A091TQ91</accession>
<keyword evidence="8" id="KW-1278">Translocase</keyword>
<evidence type="ECO:0000256" key="9">
    <source>
        <dbReference type="ARBA" id="ARBA00022982"/>
    </source>
</evidence>
<comment type="subcellular location">
    <subcellularLocation>
        <location evidence="1">Mitochondrion membrane</location>
        <topology evidence="1">Multi-pass membrane protein</topology>
    </subcellularLocation>
</comment>
<name>A0A091TQ91_PHALP</name>
<evidence type="ECO:0000256" key="5">
    <source>
        <dbReference type="ARBA" id="ARBA00022448"/>
    </source>
</evidence>
<dbReference type="PANTHER" id="PTHR11435">
    <property type="entry name" value="NADH UBIQUINONE OXIDOREDUCTASE SUBUNIT ND6"/>
    <property type="match status" value="1"/>
</dbReference>
<keyword evidence="6" id="KW-0679">Respiratory chain</keyword>
<dbReference type="GO" id="GO:0031966">
    <property type="term" value="C:mitochondrial membrane"/>
    <property type="evidence" value="ECO:0007669"/>
    <property type="project" value="UniProtKB-SubCell"/>
</dbReference>
<keyword evidence="17" id="KW-0830">Ubiquinone</keyword>
<protein>
    <recommendedName>
        <fullName evidence="4">NADH-ubiquinone oxidoreductase chain 6</fullName>
        <ecNumber evidence="3">7.1.1.2</ecNumber>
    </recommendedName>
    <alternativeName>
        <fullName evidence="14">NADH dehydrogenase subunit 6</fullName>
    </alternativeName>
</protein>
<dbReference type="GO" id="GO:0008137">
    <property type="term" value="F:NADH dehydrogenase (ubiquinone) activity"/>
    <property type="evidence" value="ECO:0007669"/>
    <property type="project" value="UniProtKB-EC"/>
</dbReference>
<dbReference type="EMBL" id="KK462943">
    <property type="protein sequence ID" value="KFQ80244.1"/>
    <property type="molecule type" value="Genomic_DNA"/>
</dbReference>
<evidence type="ECO:0000256" key="10">
    <source>
        <dbReference type="ARBA" id="ARBA00022989"/>
    </source>
</evidence>
<evidence type="ECO:0000256" key="15">
    <source>
        <dbReference type="ARBA" id="ARBA00049551"/>
    </source>
</evidence>
<keyword evidence="7 16" id="KW-0812">Transmembrane</keyword>
<keyword evidence="12" id="KW-0496">Mitochondrion</keyword>